<dbReference type="HOGENOM" id="CLU_000445_90_4_4"/>
<dbReference type="InterPro" id="IPR036388">
    <property type="entry name" value="WH-like_DNA-bd_sf"/>
</dbReference>
<protein>
    <submittedName>
        <fullName evidence="9">Putative transcriptional regulatory protein FixJ</fullName>
    </submittedName>
</protein>
<dbReference type="InterPro" id="IPR016032">
    <property type="entry name" value="Sig_transdc_resp-reg_C-effctor"/>
</dbReference>
<dbReference type="InterPro" id="IPR011006">
    <property type="entry name" value="CheY-like_superfamily"/>
</dbReference>
<dbReference type="Gene3D" id="1.10.10.10">
    <property type="entry name" value="Winged helix-like DNA-binding domain superfamily/Winged helix DNA-binding domain"/>
    <property type="match status" value="1"/>
</dbReference>
<feature type="domain" description="HTH luxR-type" evidence="7">
    <location>
        <begin position="152"/>
        <end position="217"/>
    </location>
</feature>
<dbReference type="PATRIC" id="fig|762967.3.peg.643"/>
<evidence type="ECO:0000256" key="6">
    <source>
        <dbReference type="PROSITE-ProRule" id="PRU00169"/>
    </source>
</evidence>
<keyword evidence="3" id="KW-0805">Transcription regulation</keyword>
<dbReference type="SMART" id="SM00421">
    <property type="entry name" value="HTH_LUXR"/>
    <property type="match status" value="1"/>
</dbReference>
<dbReference type="AlphaFoldDB" id="H3KDJ9"/>
<name>H3KDJ9_9BURK</name>
<dbReference type="SUPFAM" id="SSF52172">
    <property type="entry name" value="CheY-like"/>
    <property type="match status" value="1"/>
</dbReference>
<keyword evidence="1 6" id="KW-0597">Phosphoprotein</keyword>
<keyword evidence="5" id="KW-0804">Transcription</keyword>
<dbReference type="Gene3D" id="3.40.50.2300">
    <property type="match status" value="1"/>
</dbReference>
<dbReference type="PANTHER" id="PTHR44688">
    <property type="entry name" value="DNA-BINDING TRANSCRIPTIONAL ACTIVATOR DEVR_DOSR"/>
    <property type="match status" value="1"/>
</dbReference>
<dbReference type="PROSITE" id="PS50110">
    <property type="entry name" value="RESPONSE_REGULATORY"/>
    <property type="match status" value="1"/>
</dbReference>
<evidence type="ECO:0000313" key="9">
    <source>
        <dbReference type="EMBL" id="EHY31811.1"/>
    </source>
</evidence>
<dbReference type="InterPro" id="IPR000792">
    <property type="entry name" value="Tscrpt_reg_LuxR_C"/>
</dbReference>
<dbReference type="Pfam" id="PF00196">
    <property type="entry name" value="GerE"/>
    <property type="match status" value="1"/>
</dbReference>
<evidence type="ECO:0000256" key="2">
    <source>
        <dbReference type="ARBA" id="ARBA00023012"/>
    </source>
</evidence>
<feature type="modified residue" description="4-aspartylphosphate" evidence="6">
    <location>
        <position position="71"/>
    </location>
</feature>
<gene>
    <name evidence="9" type="ORF">HMPREF9440_00808</name>
</gene>
<organism evidence="9 10">
    <name type="scientific">Sutterella parvirubra YIT 11816</name>
    <dbReference type="NCBI Taxonomy" id="762967"/>
    <lineage>
        <taxon>Bacteria</taxon>
        <taxon>Pseudomonadati</taxon>
        <taxon>Pseudomonadota</taxon>
        <taxon>Betaproteobacteria</taxon>
        <taxon>Burkholderiales</taxon>
        <taxon>Sutterellaceae</taxon>
        <taxon>Sutterella</taxon>
    </lineage>
</organism>
<dbReference type="GO" id="GO:0003677">
    <property type="term" value="F:DNA binding"/>
    <property type="evidence" value="ECO:0007669"/>
    <property type="project" value="UniProtKB-KW"/>
</dbReference>
<evidence type="ECO:0000259" key="7">
    <source>
        <dbReference type="PROSITE" id="PS50043"/>
    </source>
</evidence>
<dbReference type="Pfam" id="PF00072">
    <property type="entry name" value="Response_reg"/>
    <property type="match status" value="1"/>
</dbReference>
<reference evidence="9 10" key="1">
    <citation type="submission" date="2011-11" db="EMBL/GenBank/DDBJ databases">
        <authorList>
            <person name="Weinstock G."/>
            <person name="Sodergren E."/>
            <person name="Clifton S."/>
            <person name="Fulton L."/>
            <person name="Fulton B."/>
            <person name="Courtney L."/>
            <person name="Fronick C."/>
            <person name="Harrison M."/>
            <person name="Strong C."/>
            <person name="Farmer C."/>
            <person name="Delahaunty K."/>
            <person name="Markovic C."/>
            <person name="Hall O."/>
            <person name="Minx P."/>
            <person name="Tomlinson C."/>
            <person name="Mitreva M."/>
            <person name="Hou S."/>
            <person name="Chen J."/>
            <person name="Wollam A."/>
            <person name="Pepin K.H."/>
            <person name="Johnson M."/>
            <person name="Bhonagiri V."/>
            <person name="Zhang X."/>
            <person name="Suruliraj S."/>
            <person name="Warren W."/>
            <person name="Chinwalla A."/>
            <person name="Mardis E.R."/>
            <person name="Wilson R.K."/>
        </authorList>
    </citation>
    <scope>NUCLEOTIDE SEQUENCE [LARGE SCALE GENOMIC DNA]</scope>
    <source>
        <strain evidence="9 10">YIT 11816</strain>
    </source>
</reference>
<comment type="caution">
    <text evidence="9">The sequence shown here is derived from an EMBL/GenBank/DDBJ whole genome shotgun (WGS) entry which is preliminary data.</text>
</comment>
<dbReference type="PANTHER" id="PTHR44688:SF16">
    <property type="entry name" value="DNA-BINDING TRANSCRIPTIONAL ACTIVATOR DEVR_DOSR"/>
    <property type="match status" value="1"/>
</dbReference>
<evidence type="ECO:0000313" key="10">
    <source>
        <dbReference type="Proteomes" id="UP000004956"/>
    </source>
</evidence>
<dbReference type="GO" id="GO:0006355">
    <property type="term" value="P:regulation of DNA-templated transcription"/>
    <property type="evidence" value="ECO:0007669"/>
    <property type="project" value="InterPro"/>
</dbReference>
<evidence type="ECO:0000256" key="1">
    <source>
        <dbReference type="ARBA" id="ARBA00022553"/>
    </source>
</evidence>
<accession>H3KDJ9</accession>
<feature type="domain" description="Response regulatory" evidence="8">
    <location>
        <begin position="22"/>
        <end position="136"/>
    </location>
</feature>
<dbReference type="EMBL" id="AFBQ01000111">
    <property type="protein sequence ID" value="EHY31811.1"/>
    <property type="molecule type" value="Genomic_DNA"/>
</dbReference>
<dbReference type="PROSITE" id="PS50043">
    <property type="entry name" value="HTH_LUXR_2"/>
    <property type="match status" value="1"/>
</dbReference>
<dbReference type="FunFam" id="3.40.50.2300:FF:000018">
    <property type="entry name" value="DNA-binding transcriptional regulator NtrC"/>
    <property type="match status" value="1"/>
</dbReference>
<dbReference type="Proteomes" id="UP000004956">
    <property type="component" value="Unassembled WGS sequence"/>
</dbReference>
<dbReference type="PRINTS" id="PR00038">
    <property type="entry name" value="HTHLUXR"/>
</dbReference>
<dbReference type="InterPro" id="IPR001789">
    <property type="entry name" value="Sig_transdc_resp-reg_receiver"/>
</dbReference>
<keyword evidence="4" id="KW-0238">DNA-binding</keyword>
<evidence type="ECO:0000256" key="3">
    <source>
        <dbReference type="ARBA" id="ARBA00023015"/>
    </source>
</evidence>
<keyword evidence="2" id="KW-0902">Two-component regulatory system</keyword>
<sequence length="219" mass="23796">MTMTARPLPSETETAFAKKRTLIRLVDDDAELRDALQFVLELEGWKTAAYGRADDFLKADIPSAPGCVVMDVRMPGLSGLEAQAAMNRLGLTLPIIFLTGHGDVDMAVSAMMEGAADFIQKPIDNERLLASIARAAVKSLSKVEGLTTPAEARRRWSELTEREAGLARLLALGLTNREMAERLGIALRTVEVHRASVLRKLGVKTPQDVAALMEEAEAV</sequence>
<evidence type="ECO:0000256" key="5">
    <source>
        <dbReference type="ARBA" id="ARBA00023163"/>
    </source>
</evidence>
<proteinExistence type="predicted"/>
<evidence type="ECO:0000256" key="4">
    <source>
        <dbReference type="ARBA" id="ARBA00023125"/>
    </source>
</evidence>
<dbReference type="GO" id="GO:0000160">
    <property type="term" value="P:phosphorelay signal transduction system"/>
    <property type="evidence" value="ECO:0007669"/>
    <property type="project" value="UniProtKB-KW"/>
</dbReference>
<dbReference type="SUPFAM" id="SSF46894">
    <property type="entry name" value="C-terminal effector domain of the bipartite response regulators"/>
    <property type="match status" value="1"/>
</dbReference>
<dbReference type="STRING" id="762967.HMPREF9440_00808"/>
<evidence type="ECO:0000259" key="8">
    <source>
        <dbReference type="PROSITE" id="PS50110"/>
    </source>
</evidence>
<dbReference type="SMART" id="SM00448">
    <property type="entry name" value="REC"/>
    <property type="match status" value="1"/>
</dbReference>
<keyword evidence="10" id="KW-1185">Reference proteome</keyword>